<keyword evidence="1" id="KW-0175">Coiled coil</keyword>
<sequence>MIVIPHTYNYRLVIGCLVIALVSLGAFSYFNLDKLESYNTYVIQEKKLLEIELSEMIVRYDEVEVNSVVLNDKLEQSKFKIERILDSIRVLKPSASLLTVYRSKIKLLQKEKAEVLALVSKLENENQRLSIKTAKVEEDLQGARSITNALKSENKDLAFNNTQLSKKIEAASHLEIGKLNAKAVKRITKNRIVGTNKSYKSNKLHVAFTVSKNKFVNEGKKDIYIQILSPSNNVVADQGSVSFGKQSLIYSKKIILDYKNEDINLDAIITTDVDQPLTKGVYFVNIFHDNTRLGSTSVTLK</sequence>
<evidence type="ECO:0000256" key="1">
    <source>
        <dbReference type="SAM" id="Coils"/>
    </source>
</evidence>
<gene>
    <name evidence="3" type="ORF">SAMN05443431_10929</name>
</gene>
<keyword evidence="4" id="KW-1185">Reference proteome</keyword>
<proteinExistence type="predicted"/>
<organism evidence="3 4">
    <name type="scientific">Olleya namhaensis</name>
    <dbReference type="NCBI Taxonomy" id="1144750"/>
    <lineage>
        <taxon>Bacteria</taxon>
        <taxon>Pseudomonadati</taxon>
        <taxon>Bacteroidota</taxon>
        <taxon>Flavobacteriia</taxon>
        <taxon>Flavobacteriales</taxon>
        <taxon>Flavobacteriaceae</taxon>
    </lineage>
</organism>
<evidence type="ECO:0000256" key="2">
    <source>
        <dbReference type="SAM" id="Phobius"/>
    </source>
</evidence>
<dbReference type="EMBL" id="FORM01000009">
    <property type="protein sequence ID" value="SFJ53471.1"/>
    <property type="molecule type" value="Genomic_DNA"/>
</dbReference>
<dbReference type="Proteomes" id="UP000199559">
    <property type="component" value="Unassembled WGS sequence"/>
</dbReference>
<reference evidence="4" key="1">
    <citation type="submission" date="2016-10" db="EMBL/GenBank/DDBJ databases">
        <authorList>
            <person name="Varghese N."/>
            <person name="Submissions S."/>
        </authorList>
    </citation>
    <scope>NUCLEOTIDE SEQUENCE [LARGE SCALE GENOMIC DNA]</scope>
    <source>
        <strain evidence="4">DSM 28881</strain>
    </source>
</reference>
<dbReference type="AlphaFoldDB" id="A0A1I3S7F8"/>
<name>A0A1I3S7F8_9FLAO</name>
<keyword evidence="2" id="KW-0812">Transmembrane</keyword>
<dbReference type="STRING" id="1144750.SAMN05443431_10929"/>
<evidence type="ECO:0000313" key="3">
    <source>
        <dbReference type="EMBL" id="SFJ53471.1"/>
    </source>
</evidence>
<feature type="coiled-coil region" evidence="1">
    <location>
        <begin position="105"/>
        <end position="139"/>
    </location>
</feature>
<feature type="transmembrane region" description="Helical" evidence="2">
    <location>
        <begin position="12"/>
        <end position="30"/>
    </location>
</feature>
<keyword evidence="2" id="KW-0472">Membrane</keyword>
<protein>
    <submittedName>
        <fullName evidence="3">Uncharacterized protein</fullName>
    </submittedName>
</protein>
<evidence type="ECO:0000313" key="4">
    <source>
        <dbReference type="Proteomes" id="UP000199559"/>
    </source>
</evidence>
<keyword evidence="2" id="KW-1133">Transmembrane helix</keyword>
<accession>A0A1I3S7F8</accession>
<dbReference type="RefSeq" id="WP_090841660.1">
    <property type="nucleotide sequence ID" value="NZ_FORM01000009.1"/>
</dbReference>